<feature type="domain" description="AMP-dependent synthetase/ligase" evidence="2">
    <location>
        <begin position="66"/>
        <end position="430"/>
    </location>
</feature>
<evidence type="ECO:0000256" key="1">
    <source>
        <dbReference type="SAM" id="MobiDB-lite"/>
    </source>
</evidence>
<name>A0ABS0NHA3_9ACTN</name>
<sequence>MTGGSGTVSGDRGRADGRGPVDDRGSVGDRGRAGEEGRTVTGARWAAAGGAGAADLPRTVAGAAARHARVRPDRVAVECEGRTVSFRRLHLRSNRTAHALLAAGVGPGTRVAHLAADSEHTYDLLLACAKTGAVLVPVDPRLAPGEIGHVLRDSGCELLFVAPELRPVVERLRPAPPRLRTLVTVDASAPGGGPFRTWQAELPDIDPPAVVNPGLPLAQLYTSGTTGAPKGVVLSRRSFWAVHDLLARHRLDWLDWREDDRSLGVLPVHHVGGPWWFLQGFRVGATLVLARGFDARRILGLIRSGGVSVALLVPSMLQILLDEPAVTPADFRGLRKVVYGGAPIPEPLLTRCLEVMGCAFAQIYGLTETCASAVCLPPEDHVPGGPRLSAAGRPYPGVVVQAVDERGRPLPDGEVGELRISTPAVMEGYWRRPAATAEALVDGWLYTGDAGRVDADGYVYIQDRIKDMVLVAGENVYPAEVEHALRGHPSVADAAVTGVPDRLRGERVHAWVVPGPGGHPSPRELREFLRHRLADYKVPTTYGFVAELPRTASGKVLRRALRDRHRGG</sequence>
<dbReference type="InterPro" id="IPR045851">
    <property type="entry name" value="AMP-bd_C_sf"/>
</dbReference>
<gene>
    <name evidence="4" type="ORF">IHE55_06670</name>
</gene>
<comment type="caution">
    <text evidence="4">The sequence shown here is derived from an EMBL/GenBank/DDBJ whole genome shotgun (WGS) entry which is preliminary data.</text>
</comment>
<evidence type="ECO:0000313" key="5">
    <source>
        <dbReference type="Proteomes" id="UP000807371"/>
    </source>
</evidence>
<dbReference type="InterPro" id="IPR025110">
    <property type="entry name" value="AMP-bd_C"/>
</dbReference>
<dbReference type="EMBL" id="JACYXC010000001">
    <property type="protein sequence ID" value="MBH5334502.1"/>
    <property type="molecule type" value="Genomic_DNA"/>
</dbReference>
<dbReference type="Proteomes" id="UP000807371">
    <property type="component" value="Unassembled WGS sequence"/>
</dbReference>
<evidence type="ECO:0000313" key="4">
    <source>
        <dbReference type="EMBL" id="MBH5334502.1"/>
    </source>
</evidence>
<keyword evidence="4" id="KW-0436">Ligase</keyword>
<dbReference type="PANTHER" id="PTHR43767">
    <property type="entry name" value="LONG-CHAIN-FATTY-ACID--COA LIGASE"/>
    <property type="match status" value="1"/>
</dbReference>
<feature type="domain" description="AMP-binding enzyme C-terminal" evidence="3">
    <location>
        <begin position="480"/>
        <end position="555"/>
    </location>
</feature>
<dbReference type="SUPFAM" id="SSF56801">
    <property type="entry name" value="Acetyl-CoA synthetase-like"/>
    <property type="match status" value="1"/>
</dbReference>
<dbReference type="NCBIfam" id="NF004837">
    <property type="entry name" value="PRK06187.1"/>
    <property type="match status" value="1"/>
</dbReference>
<dbReference type="PANTHER" id="PTHR43767:SF1">
    <property type="entry name" value="NONRIBOSOMAL PEPTIDE SYNTHASE PES1 (EUROFUNG)-RELATED"/>
    <property type="match status" value="1"/>
</dbReference>
<accession>A0ABS0NHA3</accession>
<reference evidence="4 5" key="1">
    <citation type="submission" date="2020-09" db="EMBL/GenBank/DDBJ databases">
        <title>Biosynthesis of the nuclear factor of activated T cells inhibitor NFAT-133 and its congeners in Streptomyces pactum.</title>
        <authorList>
            <person name="Zhou W."/>
            <person name="Posri P."/>
            <person name="Abugrain M.E."/>
            <person name="Weisberg A.J."/>
            <person name="Chang J.H."/>
            <person name="Mahmud T."/>
        </authorList>
    </citation>
    <scope>NUCLEOTIDE SEQUENCE [LARGE SCALE GENOMIC DNA]</scope>
    <source>
        <strain evidence="4 5">ATCC 27456</strain>
    </source>
</reference>
<dbReference type="Pfam" id="PF00501">
    <property type="entry name" value="AMP-binding"/>
    <property type="match status" value="1"/>
</dbReference>
<feature type="region of interest" description="Disordered" evidence="1">
    <location>
        <begin position="1"/>
        <end position="41"/>
    </location>
</feature>
<dbReference type="Pfam" id="PF13193">
    <property type="entry name" value="AMP-binding_C"/>
    <property type="match status" value="1"/>
</dbReference>
<dbReference type="InterPro" id="IPR042099">
    <property type="entry name" value="ANL_N_sf"/>
</dbReference>
<organism evidence="4 5">
    <name type="scientific">Streptomyces pactum</name>
    <dbReference type="NCBI Taxonomy" id="68249"/>
    <lineage>
        <taxon>Bacteria</taxon>
        <taxon>Bacillati</taxon>
        <taxon>Actinomycetota</taxon>
        <taxon>Actinomycetes</taxon>
        <taxon>Kitasatosporales</taxon>
        <taxon>Streptomycetaceae</taxon>
        <taxon>Streptomyces</taxon>
    </lineage>
</organism>
<dbReference type="InterPro" id="IPR050237">
    <property type="entry name" value="ATP-dep_AMP-bd_enzyme"/>
</dbReference>
<evidence type="ECO:0000259" key="2">
    <source>
        <dbReference type="Pfam" id="PF00501"/>
    </source>
</evidence>
<keyword evidence="5" id="KW-1185">Reference proteome</keyword>
<dbReference type="GO" id="GO:0016874">
    <property type="term" value="F:ligase activity"/>
    <property type="evidence" value="ECO:0007669"/>
    <property type="project" value="UniProtKB-KW"/>
</dbReference>
<feature type="compositionally biased region" description="Basic and acidic residues" evidence="1">
    <location>
        <begin position="11"/>
        <end position="38"/>
    </location>
</feature>
<proteinExistence type="predicted"/>
<protein>
    <submittedName>
        <fullName evidence="4">Long-chain-fatty-acid--CoA ligase</fullName>
    </submittedName>
</protein>
<dbReference type="Gene3D" id="3.40.50.12780">
    <property type="entry name" value="N-terminal domain of ligase-like"/>
    <property type="match status" value="1"/>
</dbReference>
<evidence type="ECO:0000259" key="3">
    <source>
        <dbReference type="Pfam" id="PF13193"/>
    </source>
</evidence>
<dbReference type="Gene3D" id="3.30.300.30">
    <property type="match status" value="1"/>
</dbReference>
<dbReference type="InterPro" id="IPR000873">
    <property type="entry name" value="AMP-dep_synth/lig_dom"/>
</dbReference>